<dbReference type="PROSITE" id="PS52015">
    <property type="entry name" value="TONB_CTD"/>
    <property type="match status" value="1"/>
</dbReference>
<dbReference type="GO" id="GO:0098797">
    <property type="term" value="C:plasma membrane protein complex"/>
    <property type="evidence" value="ECO:0007669"/>
    <property type="project" value="TreeGrafter"/>
</dbReference>
<keyword evidence="5" id="KW-0997">Cell inner membrane</keyword>
<dbReference type="GO" id="GO:0055085">
    <property type="term" value="P:transmembrane transport"/>
    <property type="evidence" value="ECO:0007669"/>
    <property type="project" value="InterPro"/>
</dbReference>
<dbReference type="Proteomes" id="UP000595564">
    <property type="component" value="Chromosome"/>
</dbReference>
<keyword evidence="4" id="KW-1003">Cell membrane</keyword>
<sequence>MVEEAKKNTPVTAVEDNSLLQDYLAEYNEDKKYFEIALLIALLFHLALIWIKLPNFGSKEIVEEKKVEKKVTRVVLPPPPEKQLEQLKIEKKVKKIPIPDPTPDEPEPEVPIETNVQQDTPDIDTEYMVGDIPDEPPVPTGPVSEATIGLVKPKYSRQQLMSNVIYPELGKKAGLQGIIILQAVLRKDGTVGDIRIIGGNLRNYPFFRKAAIDAVKKLKFTPGKLRGHPVDVIMTLTIRFSLKTRYTR</sequence>
<dbReference type="GO" id="GO:0015031">
    <property type="term" value="P:protein transport"/>
    <property type="evidence" value="ECO:0007669"/>
    <property type="project" value="UniProtKB-KW"/>
</dbReference>
<keyword evidence="13" id="KW-1185">Reference proteome</keyword>
<evidence type="ECO:0000256" key="9">
    <source>
        <dbReference type="ARBA" id="ARBA00023136"/>
    </source>
</evidence>
<evidence type="ECO:0000256" key="6">
    <source>
        <dbReference type="ARBA" id="ARBA00022692"/>
    </source>
</evidence>
<name>A0A7R6PR29_9BACT</name>
<feature type="domain" description="TonB C-terminal" evidence="11">
    <location>
        <begin position="151"/>
        <end position="248"/>
    </location>
</feature>
<keyword evidence="9 10" id="KW-0472">Membrane</keyword>
<keyword evidence="6 10" id="KW-0812">Transmembrane</keyword>
<dbReference type="NCBIfam" id="TIGR01352">
    <property type="entry name" value="tonB_Cterm"/>
    <property type="match status" value="1"/>
</dbReference>
<evidence type="ECO:0000256" key="1">
    <source>
        <dbReference type="ARBA" id="ARBA00004383"/>
    </source>
</evidence>
<dbReference type="InterPro" id="IPR006260">
    <property type="entry name" value="TonB/TolA_C"/>
</dbReference>
<dbReference type="GO" id="GO:0031992">
    <property type="term" value="F:energy transducer activity"/>
    <property type="evidence" value="ECO:0007669"/>
    <property type="project" value="TreeGrafter"/>
</dbReference>
<dbReference type="InterPro" id="IPR037682">
    <property type="entry name" value="TonB_C"/>
</dbReference>
<feature type="transmembrane region" description="Helical" evidence="10">
    <location>
        <begin position="33"/>
        <end position="51"/>
    </location>
</feature>
<evidence type="ECO:0000313" key="12">
    <source>
        <dbReference type="EMBL" id="BBB32786.1"/>
    </source>
</evidence>
<evidence type="ECO:0000256" key="4">
    <source>
        <dbReference type="ARBA" id="ARBA00022475"/>
    </source>
</evidence>
<gene>
    <name evidence="12" type="ORF">TTHT_1268</name>
</gene>
<accession>A0A7R6PR29</accession>
<dbReference type="Gene3D" id="3.30.1150.10">
    <property type="match status" value="1"/>
</dbReference>
<evidence type="ECO:0000256" key="5">
    <source>
        <dbReference type="ARBA" id="ARBA00022519"/>
    </source>
</evidence>
<dbReference type="EMBL" id="AP017470">
    <property type="protein sequence ID" value="BBB32786.1"/>
    <property type="molecule type" value="Genomic_DNA"/>
</dbReference>
<comment type="subcellular location">
    <subcellularLocation>
        <location evidence="1">Cell inner membrane</location>
        <topology evidence="1">Single-pass membrane protein</topology>
        <orientation evidence="1">Periplasmic side</orientation>
    </subcellularLocation>
</comment>
<evidence type="ECO:0000256" key="7">
    <source>
        <dbReference type="ARBA" id="ARBA00022927"/>
    </source>
</evidence>
<dbReference type="PANTHER" id="PTHR33446:SF2">
    <property type="entry name" value="PROTEIN TONB"/>
    <property type="match status" value="1"/>
</dbReference>
<keyword evidence="3" id="KW-0813">Transport</keyword>
<evidence type="ECO:0000256" key="10">
    <source>
        <dbReference type="SAM" id="Phobius"/>
    </source>
</evidence>
<evidence type="ECO:0000259" key="11">
    <source>
        <dbReference type="PROSITE" id="PS52015"/>
    </source>
</evidence>
<comment type="similarity">
    <text evidence="2">Belongs to the TonB family.</text>
</comment>
<keyword evidence="7" id="KW-0653">Protein transport</keyword>
<dbReference type="Pfam" id="PF03544">
    <property type="entry name" value="TonB_C"/>
    <property type="match status" value="1"/>
</dbReference>
<reference evidence="12 13" key="1">
    <citation type="journal article" date="2012" name="Extremophiles">
        <title>Thermotomaculum hydrothermale gen. nov., sp. nov., a novel heterotrophic thermophile within the phylum Acidobacteria from a deep-sea hydrothermal vent chimney in the Southern Okinawa Trough.</title>
        <authorList>
            <person name="Izumi H."/>
            <person name="Nunoura T."/>
            <person name="Miyazaki M."/>
            <person name="Mino S."/>
            <person name="Toki T."/>
            <person name="Takai K."/>
            <person name="Sako Y."/>
            <person name="Sawabe T."/>
            <person name="Nakagawa S."/>
        </authorList>
    </citation>
    <scope>NUCLEOTIDE SEQUENCE [LARGE SCALE GENOMIC DNA]</scope>
    <source>
        <strain evidence="12 13">AC55</strain>
    </source>
</reference>
<evidence type="ECO:0000256" key="2">
    <source>
        <dbReference type="ARBA" id="ARBA00006555"/>
    </source>
</evidence>
<dbReference type="AlphaFoldDB" id="A0A7R6PR29"/>
<dbReference type="PANTHER" id="PTHR33446">
    <property type="entry name" value="PROTEIN TONB-RELATED"/>
    <property type="match status" value="1"/>
</dbReference>
<organism evidence="12 13">
    <name type="scientific">Thermotomaculum hydrothermale</name>
    <dbReference type="NCBI Taxonomy" id="981385"/>
    <lineage>
        <taxon>Bacteria</taxon>
        <taxon>Pseudomonadati</taxon>
        <taxon>Acidobacteriota</taxon>
        <taxon>Holophagae</taxon>
        <taxon>Thermotomaculales</taxon>
        <taxon>Thermotomaculaceae</taxon>
        <taxon>Thermotomaculum</taxon>
    </lineage>
</organism>
<proteinExistence type="inferred from homology"/>
<keyword evidence="8 10" id="KW-1133">Transmembrane helix</keyword>
<evidence type="ECO:0000256" key="8">
    <source>
        <dbReference type="ARBA" id="ARBA00022989"/>
    </source>
</evidence>
<evidence type="ECO:0000256" key="3">
    <source>
        <dbReference type="ARBA" id="ARBA00022448"/>
    </source>
</evidence>
<protein>
    <recommendedName>
        <fullName evidence="11">TonB C-terminal domain-containing protein</fullName>
    </recommendedName>
</protein>
<dbReference type="KEGG" id="thyd:TTHT_1268"/>
<dbReference type="InterPro" id="IPR051045">
    <property type="entry name" value="TonB-dependent_transducer"/>
</dbReference>
<dbReference type="SUPFAM" id="SSF74653">
    <property type="entry name" value="TolA/TonB C-terminal domain"/>
    <property type="match status" value="1"/>
</dbReference>
<evidence type="ECO:0000313" key="13">
    <source>
        <dbReference type="Proteomes" id="UP000595564"/>
    </source>
</evidence>
<dbReference type="RefSeq" id="WP_201327090.1">
    <property type="nucleotide sequence ID" value="NZ_AP017470.1"/>
</dbReference>